<reference evidence="1" key="1">
    <citation type="journal article" date="2022" name="bioRxiv">
        <title>Population genetic analysis of Ophidiomyces ophidiicola, the causative agent of snake fungal disease, indicates recent introductions to the USA.</title>
        <authorList>
            <person name="Ladner J.T."/>
            <person name="Palmer J.M."/>
            <person name="Ettinger C.L."/>
            <person name="Stajich J.E."/>
            <person name="Farrell T.M."/>
            <person name="Glorioso B.M."/>
            <person name="Lawson B."/>
            <person name="Price S.J."/>
            <person name="Stengle A.G."/>
            <person name="Grear D.A."/>
            <person name="Lorch J.M."/>
        </authorList>
    </citation>
    <scope>NUCLEOTIDE SEQUENCE</scope>
    <source>
        <strain evidence="1">NWHC 24266-5</strain>
    </source>
</reference>
<organism evidence="1">
    <name type="scientific">Ophidiomyces ophidiicola</name>
    <dbReference type="NCBI Taxonomy" id="1387563"/>
    <lineage>
        <taxon>Eukaryota</taxon>
        <taxon>Fungi</taxon>
        <taxon>Dikarya</taxon>
        <taxon>Ascomycota</taxon>
        <taxon>Pezizomycotina</taxon>
        <taxon>Eurotiomycetes</taxon>
        <taxon>Eurotiomycetidae</taxon>
        <taxon>Onygenales</taxon>
        <taxon>Onygenaceae</taxon>
        <taxon>Ophidiomyces</taxon>
    </lineage>
</organism>
<gene>
    <name evidence="1" type="ORF">LOY88_003500</name>
</gene>
<accession>A0ACB8UW89</accession>
<comment type="caution">
    <text evidence="1">The sequence shown here is derived from an EMBL/GenBank/DDBJ whole genome shotgun (WGS) entry which is preliminary data.</text>
</comment>
<evidence type="ECO:0000313" key="1">
    <source>
        <dbReference type="EMBL" id="KAI2386640.1"/>
    </source>
</evidence>
<dbReference type="EMBL" id="JALBCA010000046">
    <property type="protein sequence ID" value="KAI2386640.1"/>
    <property type="molecule type" value="Genomic_DNA"/>
</dbReference>
<sequence>MASHGDTTESASTGSCLGGWNGHRTYKSYKRKFAKLKIKFELSMKESTSLVMEELRIIDLSKRLKEQNDQLLELLLELNSSIRIPRHFRYDLGVPTEPMPKTHFPGSDSLPELNYDPATARQKLREAREKLLEGSMSITACQRLEESMSRSDNFIPALRYVELLKTPHTVPANAVNLTLDEDIDAALGFLSPEHDLEYTKNLDSGSGFTRSGDKPMTAEREREIILRNPTSMYNWLRKNDPSAFQEADTLGFSEKSLTSAKSAATRTSKRAAAQGPKDDKVFEDDILLEVEPELNRSAGRNKRRRDDDGGYRPKGGNGGRGRKKKEDGVKRRKGVVTPTI</sequence>
<name>A0ACB8UW89_9EURO</name>
<protein>
    <submittedName>
        <fullName evidence="1">Uncharacterized protein</fullName>
    </submittedName>
</protein>
<proteinExistence type="predicted"/>